<dbReference type="Pfam" id="PF07784">
    <property type="entry name" value="DUF1622"/>
    <property type="match status" value="1"/>
</dbReference>
<dbReference type="Proteomes" id="UP000784128">
    <property type="component" value="Unassembled WGS sequence"/>
</dbReference>
<dbReference type="InterPro" id="IPR012427">
    <property type="entry name" value="DUF1622"/>
</dbReference>
<dbReference type="EMBL" id="JAHDYS010000012">
    <property type="protein sequence ID" value="MBT1072678.1"/>
    <property type="molecule type" value="Genomic_DNA"/>
</dbReference>
<proteinExistence type="predicted"/>
<organism evidence="1 2">
    <name type="scientific">Pelotalea chapellei</name>
    <dbReference type="NCBI Taxonomy" id="44671"/>
    <lineage>
        <taxon>Bacteria</taxon>
        <taxon>Pseudomonadati</taxon>
        <taxon>Thermodesulfobacteriota</taxon>
        <taxon>Desulfuromonadia</taxon>
        <taxon>Geobacterales</taxon>
        <taxon>Geobacteraceae</taxon>
        <taxon>Pelotalea</taxon>
    </lineage>
</organism>
<protein>
    <submittedName>
        <fullName evidence="1">DUF1622 domain-containing protein</fullName>
    </submittedName>
</protein>
<reference evidence="1 2" key="1">
    <citation type="submission" date="2021-05" db="EMBL/GenBank/DDBJ databases">
        <title>The draft genome of Geobacter chapellei DSM 13688.</title>
        <authorList>
            <person name="Xu Z."/>
            <person name="Masuda Y."/>
            <person name="Itoh H."/>
            <person name="Senoo K."/>
        </authorList>
    </citation>
    <scope>NUCLEOTIDE SEQUENCE [LARGE SCALE GENOMIC DNA]</scope>
    <source>
        <strain evidence="1 2">DSM 13688</strain>
    </source>
</reference>
<keyword evidence="2" id="KW-1185">Reference proteome</keyword>
<name>A0ABS5UAG7_9BACT</name>
<accession>A0ABS5UAG7</accession>
<gene>
    <name evidence="1" type="ORF">KJB30_12845</name>
</gene>
<comment type="caution">
    <text evidence="1">The sequence shown here is derived from an EMBL/GenBank/DDBJ whole genome shotgun (WGS) entry which is preliminary data.</text>
</comment>
<sequence length="37" mass="4155">MSVGILAAIVIIRTFLSFTLEVEITGKWPWSQCNSKD</sequence>
<evidence type="ECO:0000313" key="2">
    <source>
        <dbReference type="Proteomes" id="UP000784128"/>
    </source>
</evidence>
<evidence type="ECO:0000313" key="1">
    <source>
        <dbReference type="EMBL" id="MBT1072678.1"/>
    </source>
</evidence>